<dbReference type="Proteomes" id="UP001056120">
    <property type="component" value="Linkage Group LG20"/>
</dbReference>
<evidence type="ECO:0000313" key="2">
    <source>
        <dbReference type="Proteomes" id="UP001056120"/>
    </source>
</evidence>
<accession>A0ACB9D9I8</accession>
<evidence type="ECO:0000313" key="1">
    <source>
        <dbReference type="EMBL" id="KAI3743289.1"/>
    </source>
</evidence>
<sequence>MEDEPCNLLAFFDYIMCRLGLMTHDLHYEFLRRCERILLSVVNDSRFQGFLPSVMAVAVMCIVSKSFVYQFVCFAKVFCFFSAAADYRKIVDC</sequence>
<reference evidence="2" key="1">
    <citation type="journal article" date="2022" name="Mol. Ecol. Resour.">
        <title>The genomes of chicory, endive, great burdock and yacon provide insights into Asteraceae palaeo-polyploidization history and plant inulin production.</title>
        <authorList>
            <person name="Fan W."/>
            <person name="Wang S."/>
            <person name="Wang H."/>
            <person name="Wang A."/>
            <person name="Jiang F."/>
            <person name="Liu H."/>
            <person name="Zhao H."/>
            <person name="Xu D."/>
            <person name="Zhang Y."/>
        </authorList>
    </citation>
    <scope>NUCLEOTIDE SEQUENCE [LARGE SCALE GENOMIC DNA]</scope>
    <source>
        <strain evidence="2">cv. Yunnan</strain>
    </source>
</reference>
<reference evidence="1 2" key="2">
    <citation type="journal article" date="2022" name="Mol. Ecol. Resour.">
        <title>The genomes of chicory, endive, great burdock and yacon provide insights into Asteraceae paleo-polyploidization history and plant inulin production.</title>
        <authorList>
            <person name="Fan W."/>
            <person name="Wang S."/>
            <person name="Wang H."/>
            <person name="Wang A."/>
            <person name="Jiang F."/>
            <person name="Liu H."/>
            <person name="Zhao H."/>
            <person name="Xu D."/>
            <person name="Zhang Y."/>
        </authorList>
    </citation>
    <scope>NUCLEOTIDE SEQUENCE [LARGE SCALE GENOMIC DNA]</scope>
    <source>
        <strain evidence="2">cv. Yunnan</strain>
        <tissue evidence="1">Leaves</tissue>
    </source>
</reference>
<dbReference type="EMBL" id="CM042037">
    <property type="protein sequence ID" value="KAI3743289.1"/>
    <property type="molecule type" value="Genomic_DNA"/>
</dbReference>
<comment type="caution">
    <text evidence="1">The sequence shown here is derived from an EMBL/GenBank/DDBJ whole genome shotgun (WGS) entry which is preliminary data.</text>
</comment>
<name>A0ACB9D9I8_9ASTR</name>
<gene>
    <name evidence="1" type="ORF">L1987_60995</name>
</gene>
<protein>
    <submittedName>
        <fullName evidence="1">Uncharacterized protein</fullName>
    </submittedName>
</protein>
<keyword evidence="2" id="KW-1185">Reference proteome</keyword>
<organism evidence="1 2">
    <name type="scientific">Smallanthus sonchifolius</name>
    <dbReference type="NCBI Taxonomy" id="185202"/>
    <lineage>
        <taxon>Eukaryota</taxon>
        <taxon>Viridiplantae</taxon>
        <taxon>Streptophyta</taxon>
        <taxon>Embryophyta</taxon>
        <taxon>Tracheophyta</taxon>
        <taxon>Spermatophyta</taxon>
        <taxon>Magnoliopsida</taxon>
        <taxon>eudicotyledons</taxon>
        <taxon>Gunneridae</taxon>
        <taxon>Pentapetalae</taxon>
        <taxon>asterids</taxon>
        <taxon>campanulids</taxon>
        <taxon>Asterales</taxon>
        <taxon>Asteraceae</taxon>
        <taxon>Asteroideae</taxon>
        <taxon>Heliantheae alliance</taxon>
        <taxon>Millerieae</taxon>
        <taxon>Smallanthus</taxon>
    </lineage>
</organism>
<proteinExistence type="predicted"/>